<keyword evidence="3" id="KW-1185">Reference proteome</keyword>
<sequence length="134" mass="15239">MGRLFTCILAFWLAGTTAFAQSKETIEGVIGDQLQAFNDRDIDMAWQYASPMIQRLFGNPENFGTMVQRGYPMVWDNSRVEFLDQEQIGDAQRQKVLLRDQNGNLHVLLYDMIQTERGWEINGVQLVPAPDVGA</sequence>
<evidence type="ECO:0000256" key="1">
    <source>
        <dbReference type="SAM" id="SignalP"/>
    </source>
</evidence>
<feature type="chain" id="PRO_5015730011" evidence="1">
    <location>
        <begin position="21"/>
        <end position="134"/>
    </location>
</feature>
<reference evidence="2 3" key="1">
    <citation type="submission" date="2018-04" db="EMBL/GenBank/DDBJ databases">
        <title>Genomic Encyclopedia of Archaeal and Bacterial Type Strains, Phase II (KMG-II): from individual species to whole genera.</title>
        <authorList>
            <person name="Goeker M."/>
        </authorList>
    </citation>
    <scope>NUCLEOTIDE SEQUENCE [LARGE SCALE GENOMIC DNA]</scope>
    <source>
        <strain evidence="2 3">DSM 29955</strain>
    </source>
</reference>
<dbReference type="OrthoDB" id="9130422at2"/>
<proteinExistence type="predicted"/>
<dbReference type="Proteomes" id="UP000244523">
    <property type="component" value="Unassembled WGS sequence"/>
</dbReference>
<dbReference type="AlphaFoldDB" id="A0A2T6KPV2"/>
<comment type="caution">
    <text evidence="2">The sequence shown here is derived from an EMBL/GenBank/DDBJ whole genome shotgun (WGS) entry which is preliminary data.</text>
</comment>
<name>A0A2T6KPV2_9RHOB</name>
<evidence type="ECO:0000313" key="2">
    <source>
        <dbReference type="EMBL" id="PUB18591.1"/>
    </source>
</evidence>
<dbReference type="Pfam" id="PF16156">
    <property type="entry name" value="DUF4864"/>
    <property type="match status" value="1"/>
</dbReference>
<evidence type="ECO:0000313" key="3">
    <source>
        <dbReference type="Proteomes" id="UP000244523"/>
    </source>
</evidence>
<dbReference type="EMBL" id="QBUD01000001">
    <property type="protein sequence ID" value="PUB18591.1"/>
    <property type="molecule type" value="Genomic_DNA"/>
</dbReference>
<keyword evidence="1" id="KW-0732">Signal</keyword>
<organism evidence="2 3">
    <name type="scientific">Yoonia sediminilitoris</name>
    <dbReference type="NCBI Taxonomy" id="1286148"/>
    <lineage>
        <taxon>Bacteria</taxon>
        <taxon>Pseudomonadati</taxon>
        <taxon>Pseudomonadota</taxon>
        <taxon>Alphaproteobacteria</taxon>
        <taxon>Rhodobacterales</taxon>
        <taxon>Paracoccaceae</taxon>
        <taxon>Yoonia</taxon>
    </lineage>
</organism>
<feature type="signal peptide" evidence="1">
    <location>
        <begin position="1"/>
        <end position="20"/>
    </location>
</feature>
<accession>A0A2T6KPV2</accession>
<protein>
    <submittedName>
        <fullName evidence="2">Uncharacterized protein DUF4864</fullName>
    </submittedName>
</protein>
<dbReference type="InterPro" id="IPR032347">
    <property type="entry name" value="DUF4864"/>
</dbReference>
<gene>
    <name evidence="2" type="ORF">C8N45_101175</name>
</gene>
<dbReference type="RefSeq" id="WP_108384344.1">
    <property type="nucleotide sequence ID" value="NZ_QBUD01000001.1"/>
</dbReference>